<dbReference type="Proteomes" id="UP000619260">
    <property type="component" value="Unassembled WGS sequence"/>
</dbReference>
<dbReference type="AlphaFoldDB" id="A0A8J3YJ06"/>
<comment type="caution">
    <text evidence="2">The sequence shown here is derived from an EMBL/GenBank/DDBJ whole genome shotgun (WGS) entry which is preliminary data.</text>
</comment>
<feature type="transmembrane region" description="Helical" evidence="1">
    <location>
        <begin position="195"/>
        <end position="215"/>
    </location>
</feature>
<feature type="transmembrane region" description="Helical" evidence="1">
    <location>
        <begin position="140"/>
        <end position="159"/>
    </location>
</feature>
<feature type="transmembrane region" description="Helical" evidence="1">
    <location>
        <begin position="332"/>
        <end position="354"/>
    </location>
</feature>
<keyword evidence="1" id="KW-0812">Transmembrane</keyword>
<evidence type="ECO:0000256" key="1">
    <source>
        <dbReference type="SAM" id="Phobius"/>
    </source>
</evidence>
<keyword evidence="1" id="KW-0472">Membrane</keyword>
<evidence type="ECO:0000313" key="2">
    <source>
        <dbReference type="EMBL" id="GIJ45302.1"/>
    </source>
</evidence>
<keyword evidence="3" id="KW-1185">Reference proteome</keyword>
<accession>A0A8J3YJ06</accession>
<feature type="transmembrane region" description="Helical" evidence="1">
    <location>
        <begin position="253"/>
        <end position="272"/>
    </location>
</feature>
<sequence length="360" mass="38124">MSATQRDDRALERRYRRLLRAYPAGYRHERGDEIVGTLLDAAAPGQRRPDPRQAARLVMAGLRTRAGTHLLTAERLWLGALRLAAIVSLTHLITVRIGFLRSWVPPGESALQWAFAPELFQLLLAAGALIATATNRFRTGLALASAALVVNTFLGAFTYDPFALLDMENSAYLPALAALAVLARQALVRPDGVPWWLLALCVAPVAAASVLLRVAGLRMGVGPWLLLAGPLLLVLLVALLRRPSRAVRTGYRAAAGALALGLAVVGVTVLASAATDRAFVVLQAAPLLAIAFAFVDPRIPLGIGLGIAGARLPALVELVAQFDPEATPSSGLLMTALAAPAAAVLLAVAGWWAGRRRIRQ</sequence>
<feature type="transmembrane region" description="Helical" evidence="1">
    <location>
        <begin position="111"/>
        <end position="133"/>
    </location>
</feature>
<proteinExistence type="predicted"/>
<evidence type="ECO:0000313" key="3">
    <source>
        <dbReference type="Proteomes" id="UP000619260"/>
    </source>
</evidence>
<feature type="transmembrane region" description="Helical" evidence="1">
    <location>
        <begin position="171"/>
        <end position="188"/>
    </location>
</feature>
<protein>
    <submittedName>
        <fullName evidence="2">Uncharacterized protein</fullName>
    </submittedName>
</protein>
<keyword evidence="1" id="KW-1133">Transmembrane helix</keyword>
<feature type="transmembrane region" description="Helical" evidence="1">
    <location>
        <begin position="76"/>
        <end position="99"/>
    </location>
</feature>
<gene>
    <name evidence="2" type="ORF">Val02_21880</name>
</gene>
<organism evidence="2 3">
    <name type="scientific">Virgisporangium aliadipatigenens</name>
    <dbReference type="NCBI Taxonomy" id="741659"/>
    <lineage>
        <taxon>Bacteria</taxon>
        <taxon>Bacillati</taxon>
        <taxon>Actinomycetota</taxon>
        <taxon>Actinomycetes</taxon>
        <taxon>Micromonosporales</taxon>
        <taxon>Micromonosporaceae</taxon>
        <taxon>Virgisporangium</taxon>
    </lineage>
</organism>
<reference evidence="2" key="1">
    <citation type="submission" date="2021-01" db="EMBL/GenBank/DDBJ databases">
        <title>Whole genome shotgun sequence of Virgisporangium aliadipatigenens NBRC 105644.</title>
        <authorList>
            <person name="Komaki H."/>
            <person name="Tamura T."/>
        </authorList>
    </citation>
    <scope>NUCLEOTIDE SEQUENCE</scope>
    <source>
        <strain evidence="2">NBRC 105644</strain>
    </source>
</reference>
<dbReference type="RefSeq" id="WP_203898864.1">
    <property type="nucleotide sequence ID" value="NZ_BOPF01000007.1"/>
</dbReference>
<dbReference type="EMBL" id="BOPF01000007">
    <property type="protein sequence ID" value="GIJ45302.1"/>
    <property type="molecule type" value="Genomic_DNA"/>
</dbReference>
<feature type="transmembrane region" description="Helical" evidence="1">
    <location>
        <begin position="221"/>
        <end position="241"/>
    </location>
</feature>
<name>A0A8J3YJ06_9ACTN</name>